<gene>
    <name evidence="1" type="ORF">NN4_19790</name>
</gene>
<dbReference type="Proteomes" id="UP000321424">
    <property type="component" value="Unassembled WGS sequence"/>
</dbReference>
<dbReference type="RefSeq" id="WP_147129598.1">
    <property type="nucleotide sequence ID" value="NZ_BJXA01000009.1"/>
</dbReference>
<proteinExistence type="predicted"/>
<evidence type="ECO:0000313" key="2">
    <source>
        <dbReference type="Proteomes" id="UP000321424"/>
    </source>
</evidence>
<reference evidence="1 2" key="1">
    <citation type="submission" date="2019-07" db="EMBL/GenBank/DDBJ databases">
        <title>Whole genome shotgun sequence of Nocardia ninae NBRC 108245.</title>
        <authorList>
            <person name="Hosoyama A."/>
            <person name="Uohara A."/>
            <person name="Ohji S."/>
            <person name="Ichikawa N."/>
        </authorList>
    </citation>
    <scope>NUCLEOTIDE SEQUENCE [LARGE SCALE GENOMIC DNA]</scope>
    <source>
        <strain evidence="1 2">NBRC 108245</strain>
    </source>
</reference>
<accession>A0A511MA00</accession>
<comment type="caution">
    <text evidence="1">The sequence shown here is derived from an EMBL/GenBank/DDBJ whole genome shotgun (WGS) entry which is preliminary data.</text>
</comment>
<evidence type="ECO:0000313" key="1">
    <source>
        <dbReference type="EMBL" id="GEM37460.1"/>
    </source>
</evidence>
<dbReference type="AlphaFoldDB" id="A0A511MA00"/>
<keyword evidence="2" id="KW-1185">Reference proteome</keyword>
<dbReference type="EMBL" id="BJXA01000009">
    <property type="protein sequence ID" value="GEM37460.1"/>
    <property type="molecule type" value="Genomic_DNA"/>
</dbReference>
<organism evidence="1 2">
    <name type="scientific">Nocardia ninae NBRC 108245</name>
    <dbReference type="NCBI Taxonomy" id="1210091"/>
    <lineage>
        <taxon>Bacteria</taxon>
        <taxon>Bacillati</taxon>
        <taxon>Actinomycetota</taxon>
        <taxon>Actinomycetes</taxon>
        <taxon>Mycobacteriales</taxon>
        <taxon>Nocardiaceae</taxon>
        <taxon>Nocardia</taxon>
    </lineage>
</organism>
<protein>
    <submittedName>
        <fullName evidence="1">Uncharacterized protein</fullName>
    </submittedName>
</protein>
<sequence>MNAACADRRGTRTGYNRHRRRKEPACTECLAAEAQHKNPNPKSPPVCGTEAMWGRHRRRGENCDTCRKAVTELDKIRKKAKRTSAPPRPLYPVIHVPRDVFARLYLNASIADQMLAENRMSEARIRRCVQEHNLAA</sequence>
<name>A0A511MA00_9NOCA</name>